<dbReference type="RefSeq" id="WP_055268652.1">
    <property type="nucleotide sequence ID" value="NZ_CABMFH010000001.1"/>
</dbReference>
<dbReference type="EMBL" id="CZAE01000001">
    <property type="protein sequence ID" value="CUO42164.1"/>
    <property type="molecule type" value="Genomic_DNA"/>
</dbReference>
<accession>A0A3E5GMX9</accession>
<dbReference type="GO" id="GO:0006310">
    <property type="term" value="P:DNA recombination"/>
    <property type="evidence" value="ECO:0007669"/>
    <property type="project" value="UniProtKB-KW"/>
</dbReference>
<organism evidence="5 7">
    <name type="scientific">Bacteroides faecis</name>
    <dbReference type="NCBI Taxonomy" id="674529"/>
    <lineage>
        <taxon>Bacteria</taxon>
        <taxon>Pseudomonadati</taxon>
        <taxon>Bacteroidota</taxon>
        <taxon>Bacteroidia</taxon>
        <taxon>Bacteroidales</taxon>
        <taxon>Bacteroidaceae</taxon>
        <taxon>Bacteroides</taxon>
    </lineage>
</organism>
<dbReference type="PROSITE" id="PS51898">
    <property type="entry name" value="TYR_RECOMBINASE"/>
    <property type="match status" value="1"/>
</dbReference>
<evidence type="ECO:0000313" key="5">
    <source>
        <dbReference type="EMBL" id="CUO42164.1"/>
    </source>
</evidence>
<evidence type="ECO:0000313" key="6">
    <source>
        <dbReference type="EMBL" id="UVQ76702.1"/>
    </source>
</evidence>
<name>A0A174EWK8_9BACE</name>
<dbReference type="EMBL" id="CP103141">
    <property type="protein sequence ID" value="UVQ76702.1"/>
    <property type="molecule type" value="Genomic_DNA"/>
</dbReference>
<sequence>MKVSVYLKKNSSSTSNICFRVRERNVDIKVVSPLVVHDKYWDADILSYKRTTAVPAVEQKRLPEQIAAIIEKVEKTFSDKADSKWLKQVIEDVLYPARVFERNHPNLLYRVHEYLEKYEGADRTKEHIIRFERKMSRYHDYQREILGNRDFTLFVETVTLEQMNGFRDYVANEYLLRQEYPEFYTPRILINHKPKPLSNTTVINIMNFFCTFLHWCKRMKYSDNEVYALYGCKEPTYGDPFYLTSEERNVLYYADLSVHPKLAVIRDIFVFHCYIGCRVGDLYRLTRENIKDGFLEYMPQKTKKCQAKTVRVPLHEKALKILERYDANADRLFPFKPIHTYNLGIRELLKHCGIDRMVTILDTHGYNTVQRPLYDVASSHTARKTFVGNLYKQVPDPNLIASLSGHVEGSRAFRRYRNIDDDMKRKLVEMIN</sequence>
<dbReference type="InterPro" id="IPR013762">
    <property type="entry name" value="Integrase-like_cat_sf"/>
</dbReference>
<dbReference type="PANTHER" id="PTHR30349:SF41">
    <property type="entry name" value="INTEGRASE_RECOMBINASE PROTEIN MJ0367-RELATED"/>
    <property type="match status" value="1"/>
</dbReference>
<reference evidence="6" key="2">
    <citation type="submission" date="2022-08" db="EMBL/GenBank/DDBJ databases">
        <title>Genome Sequencing of Bacteroides fragilis Group Isolates with Nanopore Technology.</title>
        <authorList>
            <person name="Tisza M.J."/>
            <person name="Smith D."/>
            <person name="Dekker J.P."/>
        </authorList>
    </citation>
    <scope>NUCLEOTIDE SEQUENCE</scope>
    <source>
        <strain evidence="6">BFG-527</strain>
    </source>
</reference>
<evidence type="ECO:0000256" key="1">
    <source>
        <dbReference type="ARBA" id="ARBA00008857"/>
    </source>
</evidence>
<protein>
    <submittedName>
        <fullName evidence="5">Putative bacteriophage integrase</fullName>
    </submittedName>
    <submittedName>
        <fullName evidence="6">Site-specific integrase</fullName>
    </submittedName>
</protein>
<dbReference type="SUPFAM" id="SSF56349">
    <property type="entry name" value="DNA breaking-rejoining enzymes"/>
    <property type="match status" value="1"/>
</dbReference>
<dbReference type="CDD" id="cd01185">
    <property type="entry name" value="INTN1_C_like"/>
    <property type="match status" value="1"/>
</dbReference>
<accession>A0A174EWK8</accession>
<dbReference type="Proteomes" id="UP000095606">
    <property type="component" value="Unassembled WGS sequence"/>
</dbReference>
<dbReference type="InterPro" id="IPR011010">
    <property type="entry name" value="DNA_brk_join_enz"/>
</dbReference>
<dbReference type="Proteomes" id="UP001060104">
    <property type="component" value="Chromosome"/>
</dbReference>
<evidence type="ECO:0000256" key="3">
    <source>
        <dbReference type="ARBA" id="ARBA00023172"/>
    </source>
</evidence>
<dbReference type="PANTHER" id="PTHR30349">
    <property type="entry name" value="PHAGE INTEGRASE-RELATED"/>
    <property type="match status" value="1"/>
</dbReference>
<proteinExistence type="inferred from homology"/>
<dbReference type="InterPro" id="IPR050090">
    <property type="entry name" value="Tyrosine_recombinase_XerCD"/>
</dbReference>
<evidence type="ECO:0000313" key="7">
    <source>
        <dbReference type="Proteomes" id="UP000095606"/>
    </source>
</evidence>
<dbReference type="GeneID" id="69588921"/>
<reference evidence="5 7" key="1">
    <citation type="submission" date="2015-09" db="EMBL/GenBank/DDBJ databases">
        <authorList>
            <consortium name="Pathogen Informatics"/>
        </authorList>
    </citation>
    <scope>NUCLEOTIDE SEQUENCE [LARGE SCALE GENOMIC DNA]</scope>
    <source>
        <strain evidence="5 7">2789STDY5834846</strain>
    </source>
</reference>
<feature type="domain" description="Tyr recombinase" evidence="4">
    <location>
        <begin position="238"/>
        <end position="429"/>
    </location>
</feature>
<dbReference type="Pfam" id="PF00589">
    <property type="entry name" value="Phage_integrase"/>
    <property type="match status" value="1"/>
</dbReference>
<dbReference type="AlphaFoldDB" id="A0A174EWK8"/>
<dbReference type="InterPro" id="IPR002104">
    <property type="entry name" value="Integrase_catalytic"/>
</dbReference>
<dbReference type="GO" id="GO:0003677">
    <property type="term" value="F:DNA binding"/>
    <property type="evidence" value="ECO:0007669"/>
    <property type="project" value="UniProtKB-KW"/>
</dbReference>
<comment type="similarity">
    <text evidence="1">Belongs to the 'phage' integrase family.</text>
</comment>
<dbReference type="GO" id="GO:0015074">
    <property type="term" value="P:DNA integration"/>
    <property type="evidence" value="ECO:0007669"/>
    <property type="project" value="InterPro"/>
</dbReference>
<gene>
    <name evidence="5" type="ORF">ERS852461_00243</name>
    <name evidence="6" type="ORF">NXY30_10165</name>
</gene>
<keyword evidence="2" id="KW-0238">DNA-binding</keyword>
<evidence type="ECO:0000259" key="4">
    <source>
        <dbReference type="PROSITE" id="PS51898"/>
    </source>
</evidence>
<dbReference type="Gene3D" id="1.10.443.10">
    <property type="entry name" value="Intergrase catalytic core"/>
    <property type="match status" value="1"/>
</dbReference>
<evidence type="ECO:0000256" key="2">
    <source>
        <dbReference type="ARBA" id="ARBA00023125"/>
    </source>
</evidence>
<keyword evidence="3" id="KW-0233">DNA recombination</keyword>
<keyword evidence="8" id="KW-1185">Reference proteome</keyword>
<evidence type="ECO:0000313" key="8">
    <source>
        <dbReference type="Proteomes" id="UP001060104"/>
    </source>
</evidence>